<keyword evidence="8" id="KW-0647">Proteasome</keyword>
<gene>
    <name evidence="10" type="ORF">WJX72_004861</name>
</gene>
<dbReference type="Gene3D" id="3.60.20.10">
    <property type="entry name" value="Glutamine Phosphoribosylpyrophosphate, subunit 1, domain 1"/>
    <property type="match status" value="1"/>
</dbReference>
<dbReference type="InterPro" id="IPR023333">
    <property type="entry name" value="Proteasome_suB-type"/>
</dbReference>
<organism evidence="10 11">
    <name type="scientific">[Myrmecia] bisecta</name>
    <dbReference type="NCBI Taxonomy" id="41462"/>
    <lineage>
        <taxon>Eukaryota</taxon>
        <taxon>Viridiplantae</taxon>
        <taxon>Chlorophyta</taxon>
        <taxon>core chlorophytes</taxon>
        <taxon>Trebouxiophyceae</taxon>
        <taxon>Trebouxiales</taxon>
        <taxon>Trebouxiaceae</taxon>
        <taxon>Myrmecia</taxon>
    </lineage>
</organism>
<evidence type="ECO:0000313" key="11">
    <source>
        <dbReference type="Proteomes" id="UP001489004"/>
    </source>
</evidence>
<dbReference type="PANTHER" id="PTHR32194:SF0">
    <property type="entry name" value="ATP-DEPENDENT PROTEASE SUBUNIT HSLV"/>
    <property type="match status" value="1"/>
</dbReference>
<dbReference type="CDD" id="cd03762">
    <property type="entry name" value="proteasome_beta_type_6"/>
    <property type="match status" value="1"/>
</dbReference>
<proteinExistence type="predicted"/>
<evidence type="ECO:0000256" key="6">
    <source>
        <dbReference type="ARBA" id="ARBA00022698"/>
    </source>
</evidence>
<keyword evidence="5" id="KW-0645">Protease</keyword>
<dbReference type="EC" id="3.4.25.1" evidence="3"/>
<evidence type="ECO:0000256" key="9">
    <source>
        <dbReference type="PIRSR" id="PIRSR600243-1"/>
    </source>
</evidence>
<evidence type="ECO:0000256" key="3">
    <source>
        <dbReference type="ARBA" id="ARBA00012039"/>
    </source>
</evidence>
<keyword evidence="6" id="KW-0888">Threonine protease</keyword>
<evidence type="ECO:0000256" key="8">
    <source>
        <dbReference type="ARBA" id="ARBA00022942"/>
    </source>
</evidence>
<reference evidence="10 11" key="1">
    <citation type="journal article" date="2024" name="Nat. Commun.">
        <title>Phylogenomics reveals the evolutionary origins of lichenization in chlorophyte algae.</title>
        <authorList>
            <person name="Puginier C."/>
            <person name="Libourel C."/>
            <person name="Otte J."/>
            <person name="Skaloud P."/>
            <person name="Haon M."/>
            <person name="Grisel S."/>
            <person name="Petersen M."/>
            <person name="Berrin J.G."/>
            <person name="Delaux P.M."/>
            <person name="Dal Grande F."/>
            <person name="Keller J."/>
        </authorList>
    </citation>
    <scope>NUCLEOTIDE SEQUENCE [LARGE SCALE GENOMIC DNA]</scope>
    <source>
        <strain evidence="10 11">SAG 2043</strain>
    </source>
</reference>
<keyword evidence="7" id="KW-0378">Hydrolase</keyword>
<name>A0AAW1QEZ2_9CHLO</name>
<dbReference type="InterPro" id="IPR000243">
    <property type="entry name" value="Pept_T1A_subB"/>
</dbReference>
<keyword evidence="11" id="KW-1185">Reference proteome</keyword>
<keyword evidence="4" id="KW-0963">Cytoplasm</keyword>
<dbReference type="InterPro" id="IPR001353">
    <property type="entry name" value="Proteasome_sua/b"/>
</dbReference>
<dbReference type="PROSITE" id="PS51476">
    <property type="entry name" value="PROTEASOME_BETA_2"/>
    <property type="match status" value="1"/>
</dbReference>
<dbReference type="PANTHER" id="PTHR32194">
    <property type="entry name" value="METALLOPROTEASE TLDD"/>
    <property type="match status" value="1"/>
</dbReference>
<evidence type="ECO:0000256" key="5">
    <source>
        <dbReference type="ARBA" id="ARBA00022670"/>
    </source>
</evidence>
<dbReference type="PRINTS" id="PR00141">
    <property type="entry name" value="PROTEASOME"/>
</dbReference>
<dbReference type="InterPro" id="IPR029055">
    <property type="entry name" value="Ntn_hydrolases_N"/>
</dbReference>
<evidence type="ECO:0000256" key="7">
    <source>
        <dbReference type="ARBA" id="ARBA00022801"/>
    </source>
</evidence>
<evidence type="ECO:0000313" key="10">
    <source>
        <dbReference type="EMBL" id="KAK9819990.1"/>
    </source>
</evidence>
<evidence type="ECO:0000256" key="1">
    <source>
        <dbReference type="ARBA" id="ARBA00001198"/>
    </source>
</evidence>
<dbReference type="GO" id="GO:0005634">
    <property type="term" value="C:nucleus"/>
    <property type="evidence" value="ECO:0007669"/>
    <property type="project" value="UniProtKB-SubCell"/>
</dbReference>
<comment type="caution">
    <text evidence="10">The sequence shown here is derived from an EMBL/GenBank/DDBJ whole genome shotgun (WGS) entry which is preliminary data.</text>
</comment>
<dbReference type="GO" id="GO:0019774">
    <property type="term" value="C:proteasome core complex, beta-subunit complex"/>
    <property type="evidence" value="ECO:0007669"/>
    <property type="project" value="UniProtKB-ARBA"/>
</dbReference>
<dbReference type="GO" id="GO:0004298">
    <property type="term" value="F:threonine-type endopeptidase activity"/>
    <property type="evidence" value="ECO:0007669"/>
    <property type="project" value="UniProtKB-KW"/>
</dbReference>
<protein>
    <recommendedName>
        <fullName evidence="3">proteasome endopeptidase complex</fullName>
        <ecNumber evidence="3">3.4.25.1</ecNumber>
    </recommendedName>
</protein>
<dbReference type="Proteomes" id="UP001489004">
    <property type="component" value="Unassembled WGS sequence"/>
</dbReference>
<dbReference type="GO" id="GO:0005737">
    <property type="term" value="C:cytoplasm"/>
    <property type="evidence" value="ECO:0007669"/>
    <property type="project" value="TreeGrafter"/>
</dbReference>
<comment type="subcellular location">
    <subcellularLocation>
        <location evidence="2">Nucleus</location>
    </subcellularLocation>
</comment>
<accession>A0AAW1QEZ2</accession>
<comment type="catalytic activity">
    <reaction evidence="1">
        <text>Cleavage of peptide bonds with very broad specificity.</text>
        <dbReference type="EC" id="3.4.25.1"/>
    </reaction>
</comment>
<sequence length="222" mass="23526">MAQPSWSHTPPDTGTTIVACAYPGGVVLGADSRVSTGTYVSNRASDKLTPLAETAWLLRSGSAADTQLVADYVRYFAQQHSLELGQAPDVSTVARLVQTMNYNNKQMLVGAMIVAGYDKKAGGQVYGCPIGGTLVRENWTTDGSGSTFLWGFLDSAYREDMTREETEELVTNALALAMARDGSSGGVARLVTISAAGTTRRMIKEDALPVGWDELGPAGVIV</sequence>
<dbReference type="AlphaFoldDB" id="A0AAW1QEZ2"/>
<dbReference type="EMBL" id="JALJOR010000003">
    <property type="protein sequence ID" value="KAK9819990.1"/>
    <property type="molecule type" value="Genomic_DNA"/>
</dbReference>
<evidence type="ECO:0000256" key="2">
    <source>
        <dbReference type="ARBA" id="ARBA00004123"/>
    </source>
</evidence>
<evidence type="ECO:0000256" key="4">
    <source>
        <dbReference type="ARBA" id="ARBA00022490"/>
    </source>
</evidence>
<feature type="active site" description="Nucleophile" evidence="9">
    <location>
        <position position="15"/>
    </location>
</feature>
<dbReference type="Pfam" id="PF00227">
    <property type="entry name" value="Proteasome"/>
    <property type="match status" value="1"/>
</dbReference>
<dbReference type="SUPFAM" id="SSF56235">
    <property type="entry name" value="N-terminal nucleophile aminohydrolases (Ntn hydrolases)"/>
    <property type="match status" value="1"/>
</dbReference>
<dbReference type="GO" id="GO:0051603">
    <property type="term" value="P:proteolysis involved in protein catabolic process"/>
    <property type="evidence" value="ECO:0007669"/>
    <property type="project" value="InterPro"/>
</dbReference>